<dbReference type="Proteomes" id="UP000030121">
    <property type="component" value="Unassembled WGS sequence"/>
</dbReference>
<sequence length="198" mass="21391">MRTLHILFAGLVLSAVTTATAQDKGITGSSFGIKGGLNYSTITKGDFNEGPDPRTSFHLGFVGEIPVVRNVFAIQPEVLYSRQGFEINQTVLGTNYKTEYKLDYINVPVLAKIYLGKAISIEAGPQFGLKIGEKYENDDSAVETNDVNDFDTALAAGLSFNFTGGLFLSGRFTQSLNEVVKDSGSKNQVFQAGIGIKF</sequence>
<dbReference type="AlphaFoldDB" id="A0A0A2MB75"/>
<reference evidence="3 4" key="1">
    <citation type="submission" date="2013-09" db="EMBL/GenBank/DDBJ databases">
        <authorList>
            <person name="Zeng Z."/>
            <person name="Chen C."/>
        </authorList>
    </citation>
    <scope>NUCLEOTIDE SEQUENCE [LARGE SCALE GENOMIC DNA]</scope>
    <source>
        <strain evidence="3 4">GH29-5</strain>
    </source>
</reference>
<proteinExistence type="predicted"/>
<dbReference type="SUPFAM" id="SSF56925">
    <property type="entry name" value="OMPA-like"/>
    <property type="match status" value="1"/>
</dbReference>
<name>A0A0A2MB75_9FLAO</name>
<feature type="chain" id="PRO_5002003079" description="Outer membrane protein beta-barrel domain-containing protein" evidence="1">
    <location>
        <begin position="22"/>
        <end position="198"/>
    </location>
</feature>
<feature type="signal peptide" evidence="1">
    <location>
        <begin position="1"/>
        <end position="21"/>
    </location>
</feature>
<dbReference type="InterPro" id="IPR025665">
    <property type="entry name" value="Beta-barrel_OMP_2"/>
</dbReference>
<organism evidence="3 4">
    <name type="scientific">Flavobacterium suncheonense GH29-5 = DSM 17707</name>
    <dbReference type="NCBI Taxonomy" id="1121899"/>
    <lineage>
        <taxon>Bacteria</taxon>
        <taxon>Pseudomonadati</taxon>
        <taxon>Bacteroidota</taxon>
        <taxon>Flavobacteriia</taxon>
        <taxon>Flavobacteriales</taxon>
        <taxon>Flavobacteriaceae</taxon>
        <taxon>Flavobacterium</taxon>
    </lineage>
</organism>
<evidence type="ECO:0000256" key="1">
    <source>
        <dbReference type="SAM" id="SignalP"/>
    </source>
</evidence>
<dbReference type="eggNOG" id="COG3637">
    <property type="taxonomic scope" value="Bacteria"/>
</dbReference>
<keyword evidence="4" id="KW-1185">Reference proteome</keyword>
<gene>
    <name evidence="3" type="ORF">Q764_07020</name>
</gene>
<keyword evidence="1" id="KW-0732">Signal</keyword>
<dbReference type="Pfam" id="PF13568">
    <property type="entry name" value="OMP_b-brl_2"/>
    <property type="match status" value="1"/>
</dbReference>
<dbReference type="EMBL" id="JRLW01000008">
    <property type="protein sequence ID" value="KGO89519.1"/>
    <property type="molecule type" value="Genomic_DNA"/>
</dbReference>
<evidence type="ECO:0000313" key="3">
    <source>
        <dbReference type="EMBL" id="KGO89519.1"/>
    </source>
</evidence>
<evidence type="ECO:0000313" key="4">
    <source>
        <dbReference type="Proteomes" id="UP000030121"/>
    </source>
</evidence>
<evidence type="ECO:0000259" key="2">
    <source>
        <dbReference type="Pfam" id="PF13568"/>
    </source>
</evidence>
<dbReference type="OrthoDB" id="947434at2"/>
<feature type="domain" description="Outer membrane protein beta-barrel" evidence="2">
    <location>
        <begin position="21"/>
        <end position="179"/>
    </location>
</feature>
<dbReference type="InterPro" id="IPR011250">
    <property type="entry name" value="OMP/PagP_B-barrel"/>
</dbReference>
<dbReference type="RefSeq" id="WP_026979317.1">
    <property type="nucleotide sequence ID" value="NZ_AUCZ01000003.1"/>
</dbReference>
<dbReference type="STRING" id="1121899.GCA_000430025_00526"/>
<protein>
    <recommendedName>
        <fullName evidence="2">Outer membrane protein beta-barrel domain-containing protein</fullName>
    </recommendedName>
</protein>
<accession>A0A0A2MB75</accession>
<comment type="caution">
    <text evidence="3">The sequence shown here is derived from an EMBL/GenBank/DDBJ whole genome shotgun (WGS) entry which is preliminary data.</text>
</comment>